<dbReference type="Pfam" id="PF01055">
    <property type="entry name" value="Glyco_hydro_31_2nd"/>
    <property type="match status" value="1"/>
</dbReference>
<dbReference type="Pfam" id="PF21365">
    <property type="entry name" value="Glyco_hydro_31_3rd"/>
    <property type="match status" value="1"/>
</dbReference>
<gene>
    <name evidence="7" type="ORF">OSB1V03_LOCUS15492</name>
</gene>
<keyword evidence="2 4" id="KW-0378">Hydrolase</keyword>
<evidence type="ECO:0000256" key="2">
    <source>
        <dbReference type="ARBA" id="ARBA00022801"/>
    </source>
</evidence>
<dbReference type="Gene3D" id="2.60.40.1180">
    <property type="entry name" value="Golgi alpha-mannosidase II"/>
    <property type="match status" value="1"/>
</dbReference>
<dbReference type="PANTHER" id="PTHR43053">
    <property type="entry name" value="GLYCOSIDASE FAMILY 31"/>
    <property type="match status" value="1"/>
</dbReference>
<dbReference type="GO" id="GO:0005975">
    <property type="term" value="P:carbohydrate metabolic process"/>
    <property type="evidence" value="ECO:0007669"/>
    <property type="project" value="InterPro"/>
</dbReference>
<dbReference type="InterPro" id="IPR000322">
    <property type="entry name" value="Glyco_hydro_31_TIM"/>
</dbReference>
<evidence type="ECO:0000259" key="5">
    <source>
        <dbReference type="Pfam" id="PF01055"/>
    </source>
</evidence>
<dbReference type="InterPro" id="IPR048395">
    <property type="entry name" value="Glyco_hydro_31_C"/>
</dbReference>
<dbReference type="InterPro" id="IPR050985">
    <property type="entry name" value="Alpha-glycosidase_related"/>
</dbReference>
<keyword evidence="3 4" id="KW-0326">Glycosidase</keyword>
<evidence type="ECO:0000313" key="7">
    <source>
        <dbReference type="EMBL" id="CAD7635100.1"/>
    </source>
</evidence>
<evidence type="ECO:0000256" key="1">
    <source>
        <dbReference type="ARBA" id="ARBA00007806"/>
    </source>
</evidence>
<evidence type="ECO:0000256" key="4">
    <source>
        <dbReference type="RuleBase" id="RU361185"/>
    </source>
</evidence>
<dbReference type="SUPFAM" id="SSF51011">
    <property type="entry name" value="Glycosyl hydrolase domain"/>
    <property type="match status" value="1"/>
</dbReference>
<dbReference type="OrthoDB" id="6499819at2759"/>
<dbReference type="GO" id="GO:0004553">
    <property type="term" value="F:hydrolase activity, hydrolyzing O-glycosyl compounds"/>
    <property type="evidence" value="ECO:0007669"/>
    <property type="project" value="InterPro"/>
</dbReference>
<accession>A0A7R9Q769</accession>
<dbReference type="PANTHER" id="PTHR43053:SF4">
    <property type="entry name" value="MYOGENESIS-REGULATING GLYCOSIDASE"/>
    <property type="match status" value="1"/>
</dbReference>
<feature type="domain" description="Glycoside hydrolase family 31 TIM barrel" evidence="5">
    <location>
        <begin position="89"/>
        <end position="235"/>
    </location>
</feature>
<dbReference type="Proteomes" id="UP000759131">
    <property type="component" value="Unassembled WGS sequence"/>
</dbReference>
<dbReference type="EMBL" id="CAJPIZ010016020">
    <property type="protein sequence ID" value="CAG2115530.1"/>
    <property type="molecule type" value="Genomic_DNA"/>
</dbReference>
<protein>
    <submittedName>
        <fullName evidence="7">Uncharacterized protein</fullName>
    </submittedName>
</protein>
<sequence>MKSFVFISEEISNGLVLMKKMSKDGLLIRISTCHHPSPTQQMTIFIIRSEVLLSTYFLVPMDLRYAANNWIQKPTGIPDERMFKNPIWSTWAKYHADITQQKVLDFAQEIKSHGFSNSQIEIDDKWEAKYGDFSFDTKKFPNPREMVTKLKDNGYRVTLWVYPFINADCDVFNKESQYLIKTQNNSIAVKDWWNGKGGHIDFTNKKAQQWFISRLQHIKNTTGIDSFKFDAGELGWISADFKFNDPVINETPVTLTQLYAETASQLGVVYPMASSEHFDPTALMMSIGGYSFVLPDMIGGNAYGNFPSKELYIRWLQVNTLMPTIQFSITPWDFKESSQEVIDISKSMLKLHEQFTPLIIELAKNSVKTGEPIMRPIWWIAPNDPKAFLIDDQFFVGTDLLVAPVTTDKARKRDIYLPSGEWKDQRGVVHTGPQTLTDFKAELNELPYFTRNN</sequence>
<proteinExistence type="inferred from homology"/>
<dbReference type="InterPro" id="IPR013780">
    <property type="entry name" value="Glyco_hydro_b"/>
</dbReference>
<keyword evidence="8" id="KW-1185">Reference proteome</keyword>
<dbReference type="Gene3D" id="3.20.20.80">
    <property type="entry name" value="Glycosidases"/>
    <property type="match status" value="2"/>
</dbReference>
<evidence type="ECO:0000256" key="3">
    <source>
        <dbReference type="ARBA" id="ARBA00023295"/>
    </source>
</evidence>
<comment type="similarity">
    <text evidence="1 4">Belongs to the glycosyl hydrolase 31 family.</text>
</comment>
<organism evidence="7">
    <name type="scientific">Medioppia subpectinata</name>
    <dbReference type="NCBI Taxonomy" id="1979941"/>
    <lineage>
        <taxon>Eukaryota</taxon>
        <taxon>Metazoa</taxon>
        <taxon>Ecdysozoa</taxon>
        <taxon>Arthropoda</taxon>
        <taxon>Chelicerata</taxon>
        <taxon>Arachnida</taxon>
        <taxon>Acari</taxon>
        <taxon>Acariformes</taxon>
        <taxon>Sarcoptiformes</taxon>
        <taxon>Oribatida</taxon>
        <taxon>Brachypylina</taxon>
        <taxon>Oppioidea</taxon>
        <taxon>Oppiidae</taxon>
        <taxon>Medioppia</taxon>
    </lineage>
</organism>
<dbReference type="SUPFAM" id="SSF51445">
    <property type="entry name" value="(Trans)glycosidases"/>
    <property type="match status" value="1"/>
</dbReference>
<dbReference type="CDD" id="cd06592">
    <property type="entry name" value="GH31_NET37"/>
    <property type="match status" value="1"/>
</dbReference>
<dbReference type="AlphaFoldDB" id="A0A7R9Q769"/>
<evidence type="ECO:0000313" key="8">
    <source>
        <dbReference type="Proteomes" id="UP000759131"/>
    </source>
</evidence>
<dbReference type="EMBL" id="OC870595">
    <property type="protein sequence ID" value="CAD7635100.1"/>
    <property type="molecule type" value="Genomic_DNA"/>
</dbReference>
<feature type="domain" description="Glycosyl hydrolase family 31 C-terminal" evidence="6">
    <location>
        <begin position="370"/>
        <end position="452"/>
    </location>
</feature>
<evidence type="ECO:0000259" key="6">
    <source>
        <dbReference type="Pfam" id="PF21365"/>
    </source>
</evidence>
<dbReference type="InterPro" id="IPR017853">
    <property type="entry name" value="GH"/>
</dbReference>
<name>A0A7R9Q769_9ACAR</name>
<reference evidence="7" key="1">
    <citation type="submission" date="2020-11" db="EMBL/GenBank/DDBJ databases">
        <authorList>
            <person name="Tran Van P."/>
        </authorList>
    </citation>
    <scope>NUCLEOTIDE SEQUENCE</scope>
</reference>